<dbReference type="AlphaFoldDB" id="A0A2N6V2J4"/>
<name>A0A2N6V2J4_9ACTO</name>
<dbReference type="InterPro" id="IPR024414">
    <property type="entry name" value="Uncharacterised_PrgI"/>
</dbReference>
<reference evidence="2" key="1">
    <citation type="submission" date="2022-05" db="EMBL/GenBank/DDBJ databases">
        <title>Using nanopore sequencing to obtain complete genomes from saliva samples.</title>
        <authorList>
            <person name="Baker J.L."/>
        </authorList>
    </citation>
    <scope>NUCLEOTIDE SEQUENCE</scope>
    <source>
        <strain evidence="2">JCVI-JB-Ag32</strain>
    </source>
</reference>
<evidence type="ECO:0000313" key="3">
    <source>
        <dbReference type="Proteomes" id="UP000830236"/>
    </source>
</evidence>
<keyword evidence="1" id="KW-1133">Transmembrane helix</keyword>
<evidence type="ECO:0000256" key="1">
    <source>
        <dbReference type="SAM" id="Phobius"/>
    </source>
</evidence>
<protein>
    <submittedName>
        <fullName evidence="2">PrgI family protein</fullName>
    </submittedName>
</protein>
<sequence>MALEIKVYREITAYQSKVMLGMSWRQLACAASGLVVVSSVYAACYLIGQESLGSWLTALLTMPFVAVGWIRPKGLPFERYAGYVWRFNWNPQLRVYAQDPQLSAEIASERSADVLRKQKPPKRDVIRSLELDR</sequence>
<keyword evidence="1" id="KW-0472">Membrane</keyword>
<keyword evidence="1" id="KW-0812">Transmembrane</keyword>
<evidence type="ECO:0000313" key="2">
    <source>
        <dbReference type="EMBL" id="UQF79758.1"/>
    </source>
</evidence>
<accession>A0A2N6V2J4</accession>
<organism evidence="2 3">
    <name type="scientific">Actinomyces graevenitzii</name>
    <dbReference type="NCBI Taxonomy" id="55565"/>
    <lineage>
        <taxon>Bacteria</taxon>
        <taxon>Bacillati</taxon>
        <taxon>Actinomycetota</taxon>
        <taxon>Actinomycetes</taxon>
        <taxon>Actinomycetales</taxon>
        <taxon>Actinomycetaceae</taxon>
        <taxon>Actinomyces</taxon>
    </lineage>
</organism>
<dbReference type="RefSeq" id="WP_081466800.1">
    <property type="nucleotide sequence ID" value="NZ_PNHV01000003.1"/>
</dbReference>
<proteinExistence type="predicted"/>
<feature type="transmembrane region" description="Helical" evidence="1">
    <location>
        <begin position="52"/>
        <end position="70"/>
    </location>
</feature>
<gene>
    <name evidence="2" type="ORF">M3I41_00290</name>
</gene>
<dbReference type="Pfam" id="PF12666">
    <property type="entry name" value="PrgI"/>
    <property type="match status" value="1"/>
</dbReference>
<dbReference type="EMBL" id="CP097095">
    <property type="protein sequence ID" value="UQF79758.1"/>
    <property type="molecule type" value="Genomic_DNA"/>
</dbReference>
<dbReference type="KEGG" id="agh:M3I41_00290"/>
<dbReference type="Proteomes" id="UP000830236">
    <property type="component" value="Chromosome"/>
</dbReference>